<dbReference type="SUPFAM" id="SSF47336">
    <property type="entry name" value="ACP-like"/>
    <property type="match status" value="1"/>
</dbReference>
<dbReference type="PANTHER" id="PTHR45527">
    <property type="entry name" value="NONRIBOSOMAL PEPTIDE SYNTHETASE"/>
    <property type="match status" value="1"/>
</dbReference>
<dbReference type="InterPro" id="IPR036736">
    <property type="entry name" value="ACP-like_sf"/>
</dbReference>
<sequence length="601" mass="65042">MTITVVSPADVRVRTLTDLVARSVTQFGDRVAVTDETGRRITYAELDEAATRLALVLAAAGVRREDRVGVYRRRGVDFVVSVLAVLRAGAAYVAVDDRYPDARRDLMLTAARCQLAVVDPDWTDRLDGVCETLGWSSEEPVHLVEAELPEPSPEDAACVLFTSGSTGTPKGVVLEHRNVAAFAVNPALPRLLPTDRVAQIANVSFDAVHFEMWGALGVGAELVVMPSLPDLVQSDLRRELRRRRITAMLAPTMAFNHILSEDPDAFGGVRVLHTGGDVVRPSACRDLLAAGFDGTLCNLYGPTEAATAVTVQEITEVANEAVSVPIGSAVADASLYVLDDLLEPVPAGQPGELYIGGTGVARGYLHDPARTAERFLPDPFSGSGAIMYATGDLVRDRRGDGVLEYLGRADDQVKIRGYRVEPREVERTLMGCAGVLEVAVLPVGDGQDRKLVAFVVVGPATGPHEVRAHAEHTMPDYQVPAEIVVVPEIPASSHGKRDNTRLLDVLADHERRRDTFREPATDSERYLTKLWESLLGMENIGADDDFIALGGHSMLAFRMRKRIQRELGIAIRLEDILEATVLSELASAMDRAGAEVVEPVS</sequence>
<dbReference type="PROSITE" id="PS50075">
    <property type="entry name" value="CARRIER"/>
    <property type="match status" value="1"/>
</dbReference>
<dbReference type="Pfam" id="PF13193">
    <property type="entry name" value="AMP-binding_C"/>
    <property type="match status" value="1"/>
</dbReference>
<dbReference type="RefSeq" id="WP_037703240.1">
    <property type="nucleotide sequence ID" value="NZ_JBFACJ010000044.1"/>
</dbReference>
<dbReference type="NCBIfam" id="TIGR01733">
    <property type="entry name" value="AA-adenyl-dom"/>
    <property type="match status" value="1"/>
</dbReference>
<evidence type="ECO:0000313" key="3">
    <source>
        <dbReference type="Proteomes" id="UP001603418"/>
    </source>
</evidence>
<feature type="domain" description="Carrier" evidence="1">
    <location>
        <begin position="518"/>
        <end position="593"/>
    </location>
</feature>
<evidence type="ECO:0000313" key="2">
    <source>
        <dbReference type="EMBL" id="MFF9887707.1"/>
    </source>
</evidence>
<dbReference type="PROSITE" id="PS00455">
    <property type="entry name" value="AMP_BINDING"/>
    <property type="match status" value="1"/>
</dbReference>
<organism evidence="2 3">
    <name type="scientific">Streptomyces eurythermus</name>
    <dbReference type="NCBI Taxonomy" id="42237"/>
    <lineage>
        <taxon>Bacteria</taxon>
        <taxon>Bacillati</taxon>
        <taxon>Actinomycetota</taxon>
        <taxon>Actinomycetes</taxon>
        <taxon>Kitasatosporales</taxon>
        <taxon>Streptomycetaceae</taxon>
        <taxon>Streptomyces</taxon>
    </lineage>
</organism>
<name>A0ABW6ZAU2_9ACTN</name>
<comment type="caution">
    <text evidence="2">The sequence shown here is derived from an EMBL/GenBank/DDBJ whole genome shotgun (WGS) entry which is preliminary data.</text>
</comment>
<dbReference type="SUPFAM" id="SSF56801">
    <property type="entry name" value="Acetyl-CoA synthetase-like"/>
    <property type="match status" value="1"/>
</dbReference>
<keyword evidence="3" id="KW-1185">Reference proteome</keyword>
<dbReference type="Gene3D" id="1.10.1200.10">
    <property type="entry name" value="ACP-like"/>
    <property type="match status" value="1"/>
</dbReference>
<dbReference type="Gene3D" id="3.40.50.980">
    <property type="match status" value="2"/>
</dbReference>
<proteinExistence type="predicted"/>
<dbReference type="Gene3D" id="3.30.300.30">
    <property type="match status" value="1"/>
</dbReference>
<evidence type="ECO:0000259" key="1">
    <source>
        <dbReference type="PROSITE" id="PS50075"/>
    </source>
</evidence>
<gene>
    <name evidence="2" type="ORF">ACF1HC_40055</name>
</gene>
<dbReference type="InterPro" id="IPR009081">
    <property type="entry name" value="PP-bd_ACP"/>
</dbReference>
<protein>
    <submittedName>
        <fullName evidence="2">Non-ribosomal peptide synthetase</fullName>
    </submittedName>
</protein>
<dbReference type="Pfam" id="PF00550">
    <property type="entry name" value="PP-binding"/>
    <property type="match status" value="1"/>
</dbReference>
<accession>A0ABW6ZAU2</accession>
<dbReference type="Pfam" id="PF00501">
    <property type="entry name" value="AMP-binding"/>
    <property type="match status" value="1"/>
</dbReference>
<dbReference type="InterPro" id="IPR045851">
    <property type="entry name" value="AMP-bd_C_sf"/>
</dbReference>
<dbReference type="InterPro" id="IPR020845">
    <property type="entry name" value="AMP-binding_CS"/>
</dbReference>
<dbReference type="EMBL" id="JBICBM010000036">
    <property type="protein sequence ID" value="MFF9887707.1"/>
    <property type="molecule type" value="Genomic_DNA"/>
</dbReference>
<reference evidence="2 3" key="1">
    <citation type="submission" date="2024-10" db="EMBL/GenBank/DDBJ databases">
        <title>The Natural Products Discovery Center: Release of the First 8490 Sequenced Strains for Exploring Actinobacteria Biosynthetic Diversity.</title>
        <authorList>
            <person name="Kalkreuter E."/>
            <person name="Kautsar S.A."/>
            <person name="Yang D."/>
            <person name="Bader C.D."/>
            <person name="Teijaro C.N."/>
            <person name="Fluegel L."/>
            <person name="Davis C.M."/>
            <person name="Simpson J.R."/>
            <person name="Lauterbach L."/>
            <person name="Steele A.D."/>
            <person name="Gui C."/>
            <person name="Meng S."/>
            <person name="Li G."/>
            <person name="Viehrig K."/>
            <person name="Ye F."/>
            <person name="Su P."/>
            <person name="Kiefer A.F."/>
            <person name="Nichols A."/>
            <person name="Cepeda A.J."/>
            <person name="Yan W."/>
            <person name="Fan B."/>
            <person name="Jiang Y."/>
            <person name="Adhikari A."/>
            <person name="Zheng C.-J."/>
            <person name="Schuster L."/>
            <person name="Cowan T.M."/>
            <person name="Smanski M.J."/>
            <person name="Chevrette M.G."/>
            <person name="De Carvalho L.P.S."/>
            <person name="Shen B."/>
        </authorList>
    </citation>
    <scope>NUCLEOTIDE SEQUENCE [LARGE SCALE GENOMIC DNA]</scope>
    <source>
        <strain evidence="2 3">NPDC013366</strain>
    </source>
</reference>
<dbReference type="InterPro" id="IPR000873">
    <property type="entry name" value="AMP-dep_synth/lig_dom"/>
</dbReference>
<dbReference type="Gene3D" id="2.30.38.10">
    <property type="entry name" value="Luciferase, Domain 3"/>
    <property type="match status" value="1"/>
</dbReference>
<dbReference type="InterPro" id="IPR010071">
    <property type="entry name" value="AA_adenyl_dom"/>
</dbReference>
<dbReference type="Proteomes" id="UP001603418">
    <property type="component" value="Unassembled WGS sequence"/>
</dbReference>
<dbReference type="InterPro" id="IPR025110">
    <property type="entry name" value="AMP-bd_C"/>
</dbReference>
<dbReference type="PANTHER" id="PTHR45527:SF1">
    <property type="entry name" value="FATTY ACID SYNTHASE"/>
    <property type="match status" value="1"/>
</dbReference>